<protein>
    <submittedName>
        <fullName evidence="5">ASD2 domain-containing protein</fullName>
    </submittedName>
</protein>
<keyword evidence="4" id="KW-1185">Reference proteome</keyword>
<gene>
    <name evidence="3" type="ORF">EVEC_LOCUS6076</name>
</gene>
<dbReference type="OrthoDB" id="10063560at2759"/>
<reference evidence="5" key="1">
    <citation type="submission" date="2017-02" db="UniProtKB">
        <authorList>
            <consortium name="WormBaseParasite"/>
        </authorList>
    </citation>
    <scope>IDENTIFICATION</scope>
</reference>
<dbReference type="EMBL" id="UXUI01008370">
    <property type="protein sequence ID" value="VDD91325.1"/>
    <property type="molecule type" value="Genomic_DNA"/>
</dbReference>
<name>A0A0N4V837_ENTVE</name>
<dbReference type="AlphaFoldDB" id="A0A0N4V837"/>
<dbReference type="Proteomes" id="UP000274131">
    <property type="component" value="Unassembled WGS sequence"/>
</dbReference>
<dbReference type="STRING" id="51028.A0A0N4V837"/>
<feature type="region of interest" description="Disordered" evidence="1">
    <location>
        <begin position="1"/>
        <end position="54"/>
    </location>
</feature>
<dbReference type="Gene3D" id="6.10.250.3120">
    <property type="match status" value="1"/>
</dbReference>
<feature type="compositionally biased region" description="Basic and acidic residues" evidence="1">
    <location>
        <begin position="38"/>
        <end position="47"/>
    </location>
</feature>
<accession>A0A0N4V837</accession>
<feature type="region of interest" description="Disordered" evidence="1">
    <location>
        <begin position="76"/>
        <end position="115"/>
    </location>
</feature>
<dbReference type="WBParaSite" id="EVEC_0000650201-mRNA-1">
    <property type="protein sequence ID" value="EVEC_0000650201-mRNA-1"/>
    <property type="gene ID" value="EVEC_0000650201"/>
</dbReference>
<feature type="domain" description="ASD2" evidence="2">
    <location>
        <begin position="146"/>
        <end position="327"/>
    </location>
</feature>
<evidence type="ECO:0000313" key="5">
    <source>
        <dbReference type="WBParaSite" id="EVEC_0000650201-mRNA-1"/>
    </source>
</evidence>
<evidence type="ECO:0000256" key="1">
    <source>
        <dbReference type="SAM" id="MobiDB-lite"/>
    </source>
</evidence>
<feature type="compositionally biased region" description="Polar residues" evidence="1">
    <location>
        <begin position="76"/>
        <end position="101"/>
    </location>
</feature>
<dbReference type="InterPro" id="IPR014799">
    <property type="entry name" value="ASD2_dom"/>
</dbReference>
<organism evidence="5">
    <name type="scientific">Enterobius vermicularis</name>
    <name type="common">Human pinworm</name>
    <dbReference type="NCBI Taxonomy" id="51028"/>
    <lineage>
        <taxon>Eukaryota</taxon>
        <taxon>Metazoa</taxon>
        <taxon>Ecdysozoa</taxon>
        <taxon>Nematoda</taxon>
        <taxon>Chromadorea</taxon>
        <taxon>Rhabditida</taxon>
        <taxon>Spirurina</taxon>
        <taxon>Oxyuridomorpha</taxon>
        <taxon>Oxyuroidea</taxon>
        <taxon>Oxyuridae</taxon>
        <taxon>Enterobius</taxon>
    </lineage>
</organism>
<proteinExistence type="predicted"/>
<dbReference type="Pfam" id="PF08687">
    <property type="entry name" value="ASD2"/>
    <property type="match status" value="1"/>
</dbReference>
<sequence length="333" mass="37761">MTFKFSLGGKPTVEVHPMPSKQQNVPSGVDLRTSPDLITEKVREKPAVPKKPSKLLLSSRFESSTNKPAPLSLNINSLSVTPSSPQPNILTPQPGSLTSSPFPDLIKQPSPSTSSTDTSFFFGTSIIFCRIYSTPSLMCLHTALMQPSPTKEELEDLEARRQKLIESISRKIGTLDKERLVLEQEFAANDALRKPICDELNELGAQALVGKIERNFIQNAQLIMLETKLRLQMERYETMLVSTDTHEKEMHDARVVRLRKQIEDHAVLRKAFDRRDAEVDKQVQSAISEGRLAQWRYYKEVWRKLTAERKEIDERLALSREQLTALQKVQPAI</sequence>
<evidence type="ECO:0000259" key="2">
    <source>
        <dbReference type="Pfam" id="PF08687"/>
    </source>
</evidence>
<evidence type="ECO:0000313" key="4">
    <source>
        <dbReference type="Proteomes" id="UP000274131"/>
    </source>
</evidence>
<reference evidence="3 4" key="2">
    <citation type="submission" date="2018-10" db="EMBL/GenBank/DDBJ databases">
        <authorList>
            <consortium name="Pathogen Informatics"/>
        </authorList>
    </citation>
    <scope>NUCLEOTIDE SEQUENCE [LARGE SCALE GENOMIC DNA]</scope>
</reference>
<evidence type="ECO:0000313" key="3">
    <source>
        <dbReference type="EMBL" id="VDD91325.1"/>
    </source>
</evidence>